<evidence type="ECO:0000256" key="1">
    <source>
        <dbReference type="ARBA" id="ARBA00000085"/>
    </source>
</evidence>
<dbReference type="CDD" id="cd16917">
    <property type="entry name" value="HATPase_UhpB-NarQ-NarX-like"/>
    <property type="match status" value="1"/>
</dbReference>
<keyword evidence="4" id="KW-0808">Transferase</keyword>
<keyword evidence="3" id="KW-0597">Phosphoprotein</keyword>
<evidence type="ECO:0000256" key="6">
    <source>
        <dbReference type="ARBA" id="ARBA00022777"/>
    </source>
</evidence>
<dbReference type="PANTHER" id="PTHR24421">
    <property type="entry name" value="NITRATE/NITRITE SENSOR PROTEIN NARX-RELATED"/>
    <property type="match status" value="1"/>
</dbReference>
<feature type="transmembrane region" description="Helical" evidence="9">
    <location>
        <begin position="53"/>
        <end position="69"/>
    </location>
</feature>
<dbReference type="InterPro" id="IPR055558">
    <property type="entry name" value="DUF7134"/>
</dbReference>
<name>A0ABS4PWU4_9PSEU</name>
<gene>
    <name evidence="11" type="ORF">JOM49_005304</name>
</gene>
<protein>
    <recommendedName>
        <fullName evidence="2">histidine kinase</fullName>
        <ecNumber evidence="2">2.7.13.3</ecNumber>
    </recommendedName>
</protein>
<dbReference type="InterPro" id="IPR050482">
    <property type="entry name" value="Sensor_HK_TwoCompSys"/>
</dbReference>
<evidence type="ECO:0000313" key="11">
    <source>
        <dbReference type="EMBL" id="MBP2183778.1"/>
    </source>
</evidence>
<feature type="transmembrane region" description="Helical" evidence="9">
    <location>
        <begin position="21"/>
        <end position="41"/>
    </location>
</feature>
<keyword evidence="7" id="KW-0067">ATP-binding</keyword>
<dbReference type="Pfam" id="PF02518">
    <property type="entry name" value="HATPase_c"/>
    <property type="match status" value="1"/>
</dbReference>
<dbReference type="Pfam" id="PF07730">
    <property type="entry name" value="HisKA_3"/>
    <property type="match status" value="1"/>
</dbReference>
<organism evidence="11 12">
    <name type="scientific">Amycolatopsis magusensis</name>
    <dbReference type="NCBI Taxonomy" id="882444"/>
    <lineage>
        <taxon>Bacteria</taxon>
        <taxon>Bacillati</taxon>
        <taxon>Actinomycetota</taxon>
        <taxon>Actinomycetes</taxon>
        <taxon>Pseudonocardiales</taxon>
        <taxon>Pseudonocardiaceae</taxon>
        <taxon>Amycolatopsis</taxon>
    </lineage>
</organism>
<sequence length="427" mass="44669">MTTRLGATLRDRVRRPAWQDTALAAGLLGVCVVVDNPDAVVGGMAGGSSEGRILLWWAATALAVAGVAFRRRRPPPMLALCALSAVTHVAGDAPVMIIDLGVPILLYTVATRRRAASLAALAGLLLFAAGWSLYFAHPVLGPPDAAQAVTTAPAGPGQNMTISRSVWSDAWHDLAVLGSVLIASWATGSGARSRRAYLDELHAHARDLARERDQQAALAVAAERGRISRELHDVVAHGLSVMVIQAQGGAAALDNRPADTRTALAAVVRTGRDSLAEMRRVLATVGEVDEGDAAWQPQPGLAQLPSLLDQVRRAGTPVRLHVDGPPAALQSTVDLSAYRVVQEALTNTMKHATAGAKADVVLSYRDAEVCIEVRDDGRGSADNDGRGNGLRGMHERVRLLGGRLTAGPGPSGGFVVRAALPIQGQDA</sequence>
<dbReference type="GO" id="GO:0016301">
    <property type="term" value="F:kinase activity"/>
    <property type="evidence" value="ECO:0007669"/>
    <property type="project" value="UniProtKB-KW"/>
</dbReference>
<keyword evidence="9" id="KW-1133">Transmembrane helix</keyword>
<comment type="caution">
    <text evidence="11">The sequence shown here is derived from an EMBL/GenBank/DDBJ whole genome shotgun (WGS) entry which is preliminary data.</text>
</comment>
<dbReference type="SUPFAM" id="SSF55874">
    <property type="entry name" value="ATPase domain of HSP90 chaperone/DNA topoisomerase II/histidine kinase"/>
    <property type="match status" value="1"/>
</dbReference>
<dbReference type="InterPro" id="IPR003594">
    <property type="entry name" value="HATPase_dom"/>
</dbReference>
<evidence type="ECO:0000256" key="3">
    <source>
        <dbReference type="ARBA" id="ARBA00022553"/>
    </source>
</evidence>
<evidence type="ECO:0000256" key="9">
    <source>
        <dbReference type="SAM" id="Phobius"/>
    </source>
</evidence>
<dbReference type="SMART" id="SM00387">
    <property type="entry name" value="HATPase_c"/>
    <property type="match status" value="1"/>
</dbReference>
<keyword evidence="12" id="KW-1185">Reference proteome</keyword>
<dbReference type="Proteomes" id="UP000741013">
    <property type="component" value="Unassembled WGS sequence"/>
</dbReference>
<evidence type="ECO:0000256" key="8">
    <source>
        <dbReference type="ARBA" id="ARBA00023012"/>
    </source>
</evidence>
<evidence type="ECO:0000256" key="4">
    <source>
        <dbReference type="ARBA" id="ARBA00022679"/>
    </source>
</evidence>
<keyword evidence="9" id="KW-0812">Transmembrane</keyword>
<feature type="domain" description="Histidine kinase/HSP90-like ATPase" evidence="10">
    <location>
        <begin position="332"/>
        <end position="424"/>
    </location>
</feature>
<evidence type="ECO:0000256" key="7">
    <source>
        <dbReference type="ARBA" id="ARBA00022840"/>
    </source>
</evidence>
<keyword evidence="6 11" id="KW-0418">Kinase</keyword>
<evidence type="ECO:0000259" key="10">
    <source>
        <dbReference type="SMART" id="SM00387"/>
    </source>
</evidence>
<evidence type="ECO:0000313" key="12">
    <source>
        <dbReference type="Proteomes" id="UP000741013"/>
    </source>
</evidence>
<dbReference type="EC" id="2.7.13.3" evidence="2"/>
<evidence type="ECO:0000256" key="2">
    <source>
        <dbReference type="ARBA" id="ARBA00012438"/>
    </source>
</evidence>
<dbReference type="Pfam" id="PF23539">
    <property type="entry name" value="DUF7134"/>
    <property type="match status" value="1"/>
</dbReference>
<dbReference type="EMBL" id="JAGGMS010000001">
    <property type="protein sequence ID" value="MBP2183778.1"/>
    <property type="molecule type" value="Genomic_DNA"/>
</dbReference>
<keyword evidence="5" id="KW-0547">Nucleotide-binding</keyword>
<dbReference type="PANTHER" id="PTHR24421:SF10">
    <property type="entry name" value="NITRATE_NITRITE SENSOR PROTEIN NARQ"/>
    <property type="match status" value="1"/>
</dbReference>
<dbReference type="InterPro" id="IPR036890">
    <property type="entry name" value="HATPase_C_sf"/>
</dbReference>
<accession>A0ABS4PWU4</accession>
<dbReference type="Gene3D" id="1.20.5.1930">
    <property type="match status" value="1"/>
</dbReference>
<dbReference type="InterPro" id="IPR011712">
    <property type="entry name" value="Sig_transdc_His_kin_sub3_dim/P"/>
</dbReference>
<keyword evidence="8" id="KW-0902">Two-component regulatory system</keyword>
<keyword evidence="9" id="KW-0472">Membrane</keyword>
<feature type="transmembrane region" description="Helical" evidence="9">
    <location>
        <begin position="115"/>
        <end position="134"/>
    </location>
</feature>
<proteinExistence type="predicted"/>
<dbReference type="RefSeq" id="WP_245369482.1">
    <property type="nucleotide sequence ID" value="NZ_JAGGMS010000001.1"/>
</dbReference>
<dbReference type="Gene3D" id="3.30.565.10">
    <property type="entry name" value="Histidine kinase-like ATPase, C-terminal domain"/>
    <property type="match status" value="1"/>
</dbReference>
<evidence type="ECO:0000256" key="5">
    <source>
        <dbReference type="ARBA" id="ARBA00022741"/>
    </source>
</evidence>
<comment type="catalytic activity">
    <reaction evidence="1">
        <text>ATP + protein L-histidine = ADP + protein N-phospho-L-histidine.</text>
        <dbReference type="EC" id="2.7.13.3"/>
    </reaction>
</comment>
<reference evidence="11 12" key="1">
    <citation type="submission" date="2021-03" db="EMBL/GenBank/DDBJ databases">
        <title>Sequencing the genomes of 1000 actinobacteria strains.</title>
        <authorList>
            <person name="Klenk H.-P."/>
        </authorList>
    </citation>
    <scope>NUCLEOTIDE SEQUENCE [LARGE SCALE GENOMIC DNA]</scope>
    <source>
        <strain evidence="11 12">DSM 45510</strain>
    </source>
</reference>